<feature type="compositionally biased region" description="Polar residues" evidence="1">
    <location>
        <begin position="62"/>
        <end position="71"/>
    </location>
</feature>
<protein>
    <submittedName>
        <fullName evidence="2">Uncharacterized protein</fullName>
    </submittedName>
</protein>
<feature type="non-terminal residue" evidence="2">
    <location>
        <position position="163"/>
    </location>
</feature>
<feature type="compositionally biased region" description="Basic and acidic residues" evidence="1">
    <location>
        <begin position="11"/>
        <end position="23"/>
    </location>
</feature>
<accession>A0AAV5W433</accession>
<feature type="region of interest" description="Disordered" evidence="1">
    <location>
        <begin position="1"/>
        <end position="33"/>
    </location>
</feature>
<gene>
    <name evidence="2" type="ORF">PFISCL1PPCAC_15966</name>
</gene>
<dbReference type="Proteomes" id="UP001432322">
    <property type="component" value="Unassembled WGS sequence"/>
</dbReference>
<comment type="caution">
    <text evidence="2">The sequence shown here is derived from an EMBL/GenBank/DDBJ whole genome shotgun (WGS) entry which is preliminary data.</text>
</comment>
<dbReference type="EMBL" id="BTSY01000004">
    <property type="protein sequence ID" value="GMT24669.1"/>
    <property type="molecule type" value="Genomic_DNA"/>
</dbReference>
<sequence length="163" mass="18941">QISSSPMEDLDGSRDGEGERNEESMEYGGRNGSDILDASLLRLRQPSQQPEFILGRRVFPRVNSNLSNSSGRDGMEEEEREANGGHRVSAPFNVRGRLSERNRRERESANLTNRFYDSRDDSDSEYDLWREVRQNDARDILLARRAERNSWNEAEDENEFWRG</sequence>
<dbReference type="AlphaFoldDB" id="A0AAV5W433"/>
<proteinExistence type="predicted"/>
<keyword evidence="3" id="KW-1185">Reference proteome</keyword>
<evidence type="ECO:0000256" key="1">
    <source>
        <dbReference type="SAM" id="MobiDB-lite"/>
    </source>
</evidence>
<organism evidence="2 3">
    <name type="scientific">Pristionchus fissidentatus</name>
    <dbReference type="NCBI Taxonomy" id="1538716"/>
    <lineage>
        <taxon>Eukaryota</taxon>
        <taxon>Metazoa</taxon>
        <taxon>Ecdysozoa</taxon>
        <taxon>Nematoda</taxon>
        <taxon>Chromadorea</taxon>
        <taxon>Rhabditida</taxon>
        <taxon>Rhabditina</taxon>
        <taxon>Diplogasteromorpha</taxon>
        <taxon>Diplogasteroidea</taxon>
        <taxon>Neodiplogasteridae</taxon>
        <taxon>Pristionchus</taxon>
    </lineage>
</organism>
<reference evidence="2" key="1">
    <citation type="submission" date="2023-10" db="EMBL/GenBank/DDBJ databases">
        <title>Genome assembly of Pristionchus species.</title>
        <authorList>
            <person name="Yoshida K."/>
            <person name="Sommer R.J."/>
        </authorList>
    </citation>
    <scope>NUCLEOTIDE SEQUENCE</scope>
    <source>
        <strain evidence="2">RS5133</strain>
    </source>
</reference>
<evidence type="ECO:0000313" key="3">
    <source>
        <dbReference type="Proteomes" id="UP001432322"/>
    </source>
</evidence>
<feature type="region of interest" description="Disordered" evidence="1">
    <location>
        <begin position="58"/>
        <end position="91"/>
    </location>
</feature>
<evidence type="ECO:0000313" key="2">
    <source>
        <dbReference type="EMBL" id="GMT24669.1"/>
    </source>
</evidence>
<feature type="non-terminal residue" evidence="2">
    <location>
        <position position="1"/>
    </location>
</feature>
<name>A0AAV5W433_9BILA</name>